<protein>
    <submittedName>
        <fullName evidence="2">Uncharacterized protein</fullName>
    </submittedName>
</protein>
<reference evidence="2 3" key="1">
    <citation type="journal article" date="2013" name="PLoS ONE">
        <title>Genomic and secretomic analyses reveal unique features of the lignocellulolytic enzyme system of Penicillium decumbens.</title>
        <authorList>
            <person name="Liu G."/>
            <person name="Zhang L."/>
            <person name="Wei X."/>
            <person name="Zou G."/>
            <person name="Qin Y."/>
            <person name="Ma L."/>
            <person name="Li J."/>
            <person name="Zheng H."/>
            <person name="Wang S."/>
            <person name="Wang C."/>
            <person name="Xun L."/>
            <person name="Zhao G.-P."/>
            <person name="Zhou Z."/>
            <person name="Qu Y."/>
        </authorList>
    </citation>
    <scope>NUCLEOTIDE SEQUENCE [LARGE SCALE GENOMIC DNA]</scope>
    <source>
        <strain evidence="3">114-2 / CGMCC 5302</strain>
    </source>
</reference>
<proteinExistence type="predicted"/>
<dbReference type="Proteomes" id="UP000019376">
    <property type="component" value="Unassembled WGS sequence"/>
</dbReference>
<dbReference type="HOGENOM" id="CLU_1421855_0_0_1"/>
<evidence type="ECO:0000256" key="1">
    <source>
        <dbReference type="SAM" id="MobiDB-lite"/>
    </source>
</evidence>
<feature type="region of interest" description="Disordered" evidence="1">
    <location>
        <begin position="164"/>
        <end position="191"/>
    </location>
</feature>
<keyword evidence="3" id="KW-1185">Reference proteome</keyword>
<dbReference type="EMBL" id="KB644410">
    <property type="protein sequence ID" value="EPS27268.1"/>
    <property type="molecule type" value="Genomic_DNA"/>
</dbReference>
<accession>S8AMZ5</accession>
<evidence type="ECO:0000313" key="2">
    <source>
        <dbReference type="EMBL" id="EPS27268.1"/>
    </source>
</evidence>
<dbReference type="AlphaFoldDB" id="S8AMZ5"/>
<sequence length="191" mass="21067">MRSKGPNVGVDDASRVRKESQEAEAAVKRKRDEPRRYKEKKKKKGAGQWSLDSTLHTPGGRRNPVGTEQVVCLIAWLSGCLAVWVGIAMSTGSSVAQGANPQSLSDWALPDCVVGELEYIGDSRKGVSIRRPGKELGRQCHEESHANYETAPLWRPSSHEDIRPDLQCLSNNPPANVIQNGKWQSVPKEDE</sequence>
<organism evidence="2 3">
    <name type="scientific">Penicillium oxalicum (strain 114-2 / CGMCC 5302)</name>
    <name type="common">Penicillium decumbens</name>
    <dbReference type="NCBI Taxonomy" id="933388"/>
    <lineage>
        <taxon>Eukaryota</taxon>
        <taxon>Fungi</taxon>
        <taxon>Dikarya</taxon>
        <taxon>Ascomycota</taxon>
        <taxon>Pezizomycotina</taxon>
        <taxon>Eurotiomycetes</taxon>
        <taxon>Eurotiomycetidae</taxon>
        <taxon>Eurotiales</taxon>
        <taxon>Aspergillaceae</taxon>
        <taxon>Penicillium</taxon>
    </lineage>
</organism>
<feature type="compositionally biased region" description="Polar residues" evidence="1">
    <location>
        <begin position="168"/>
        <end position="183"/>
    </location>
</feature>
<evidence type="ECO:0000313" key="3">
    <source>
        <dbReference type="Proteomes" id="UP000019376"/>
    </source>
</evidence>
<feature type="region of interest" description="Disordered" evidence="1">
    <location>
        <begin position="1"/>
        <end position="62"/>
    </location>
</feature>
<feature type="compositionally biased region" description="Basic and acidic residues" evidence="1">
    <location>
        <begin position="12"/>
        <end position="36"/>
    </location>
</feature>
<name>S8AMZ5_PENO1</name>
<gene>
    <name evidence="2" type="ORF">PDE_02211</name>
</gene>